<dbReference type="PANTHER" id="PTHR10907:SF47">
    <property type="entry name" value="REGUCALCIN"/>
    <property type="match status" value="1"/>
</dbReference>
<dbReference type="GO" id="GO:0019853">
    <property type="term" value="P:L-ascorbic acid biosynthetic process"/>
    <property type="evidence" value="ECO:0007669"/>
    <property type="project" value="TreeGrafter"/>
</dbReference>
<evidence type="ECO:0000259" key="4">
    <source>
        <dbReference type="Pfam" id="PF08450"/>
    </source>
</evidence>
<name>A0AAW8R1X3_9ALTE</name>
<dbReference type="EMBL" id="JAVRIE010000005">
    <property type="protein sequence ID" value="MDT0583428.1"/>
    <property type="molecule type" value="Genomic_DNA"/>
</dbReference>
<gene>
    <name evidence="5" type="ORF">RM544_12830</name>
</gene>
<dbReference type="RefSeq" id="WP_311362200.1">
    <property type="nucleotide sequence ID" value="NZ_JAVRIE010000005.1"/>
</dbReference>
<dbReference type="Pfam" id="PF08450">
    <property type="entry name" value="SGL"/>
    <property type="match status" value="1"/>
</dbReference>
<feature type="domain" description="SMP-30/Gluconolactonase/LRE-like region" evidence="4">
    <location>
        <begin position="30"/>
        <end position="280"/>
    </location>
</feature>
<evidence type="ECO:0000256" key="1">
    <source>
        <dbReference type="ARBA" id="ARBA00008853"/>
    </source>
</evidence>
<dbReference type="GO" id="GO:0005509">
    <property type="term" value="F:calcium ion binding"/>
    <property type="evidence" value="ECO:0007669"/>
    <property type="project" value="TreeGrafter"/>
</dbReference>
<dbReference type="PANTHER" id="PTHR10907">
    <property type="entry name" value="REGUCALCIN"/>
    <property type="match status" value="1"/>
</dbReference>
<dbReference type="InterPro" id="IPR011042">
    <property type="entry name" value="6-blade_b-propeller_TolB-like"/>
</dbReference>
<proteinExistence type="inferred from homology"/>
<dbReference type="Gene3D" id="2.120.10.30">
    <property type="entry name" value="TolB, C-terminal domain"/>
    <property type="match status" value="1"/>
</dbReference>
<protein>
    <submittedName>
        <fullName evidence="5">SMP-30/gluconolactonase/LRE family protein</fullName>
        <ecNumber evidence="5">3.1.1.99</ecNumber>
    </submittedName>
</protein>
<dbReference type="GO" id="GO:0004341">
    <property type="term" value="F:gluconolactonase activity"/>
    <property type="evidence" value="ECO:0007669"/>
    <property type="project" value="TreeGrafter"/>
</dbReference>
<evidence type="ECO:0000256" key="3">
    <source>
        <dbReference type="PIRSR" id="PIRSR605511-2"/>
    </source>
</evidence>
<feature type="binding site" evidence="3">
    <location>
        <position position="173"/>
    </location>
    <ligand>
        <name>a divalent metal cation</name>
        <dbReference type="ChEBI" id="CHEBI:60240"/>
    </ligand>
</feature>
<comment type="cofactor">
    <cofactor evidence="3">
        <name>Zn(2+)</name>
        <dbReference type="ChEBI" id="CHEBI:29105"/>
    </cofactor>
    <text evidence="3">Binds 1 divalent metal cation per subunit.</text>
</comment>
<keyword evidence="3" id="KW-0479">Metal-binding</keyword>
<keyword evidence="6" id="KW-1185">Reference proteome</keyword>
<feature type="binding site" evidence="3">
    <location>
        <position position="32"/>
    </location>
    <ligand>
        <name>a divalent metal cation</name>
        <dbReference type="ChEBI" id="CHEBI:60240"/>
    </ligand>
</feature>
<dbReference type="InterPro" id="IPR013658">
    <property type="entry name" value="SGL"/>
</dbReference>
<evidence type="ECO:0000256" key="2">
    <source>
        <dbReference type="PIRSR" id="PIRSR605511-1"/>
    </source>
</evidence>
<organism evidence="5 6">
    <name type="scientific">Brumicola blandensis</name>
    <dbReference type="NCBI Taxonomy" id="3075611"/>
    <lineage>
        <taxon>Bacteria</taxon>
        <taxon>Pseudomonadati</taxon>
        <taxon>Pseudomonadota</taxon>
        <taxon>Gammaproteobacteria</taxon>
        <taxon>Alteromonadales</taxon>
        <taxon>Alteromonadaceae</taxon>
        <taxon>Brumicola</taxon>
    </lineage>
</organism>
<feature type="binding site" evidence="3">
    <location>
        <position position="118"/>
    </location>
    <ligand>
        <name>substrate</name>
    </ligand>
</feature>
<sequence>MKKVPEHQRPKHVKQGVGELLFTIDSQCILAECALWHAPEQAIYWVDIVGAKIQSYQPSTKHLVTYEVPHRIGCFAFTEIPNQIIAAFDIGIARYQLDTGELEWLAQPEKHISHNRFNDGRADRQGRFWAGSMSELDDLQSDKVVKGALYCLSSSSSDTVSCQSKVQEVLISNGLCWSKDGKTMYHADSPERRIYAYDFEPQNALLSNKRIFAETTGHCFPDGSIVDADDYVWNAQWGASRVVRYTPSGKLDLCLSLPVSQGSSVAIGGPNMDWLIVTTAKHSLAPERLLEEPQAGNIFVYQLHSIRGIKEPICLL</sequence>
<feature type="active site" description="Proton donor/acceptor" evidence="2">
    <location>
        <position position="222"/>
    </location>
</feature>
<keyword evidence="5" id="KW-0378">Hydrolase</keyword>
<comment type="caution">
    <text evidence="5">The sequence shown here is derived from an EMBL/GenBank/DDBJ whole genome shotgun (WGS) entry which is preliminary data.</text>
</comment>
<keyword evidence="3" id="KW-0862">Zinc</keyword>
<feature type="binding site" evidence="3">
    <location>
        <position position="116"/>
    </location>
    <ligand>
        <name>substrate</name>
    </ligand>
</feature>
<dbReference type="InterPro" id="IPR005511">
    <property type="entry name" value="SMP-30"/>
</dbReference>
<dbReference type="Proteomes" id="UP001249020">
    <property type="component" value="Unassembled WGS sequence"/>
</dbReference>
<dbReference type="AlphaFoldDB" id="A0AAW8R1X3"/>
<dbReference type="SUPFAM" id="SSF63829">
    <property type="entry name" value="Calcium-dependent phosphotriesterase"/>
    <property type="match status" value="1"/>
</dbReference>
<dbReference type="EC" id="3.1.1.99" evidence="5"/>
<evidence type="ECO:0000313" key="5">
    <source>
        <dbReference type="EMBL" id="MDT0583428.1"/>
    </source>
</evidence>
<evidence type="ECO:0000313" key="6">
    <source>
        <dbReference type="Proteomes" id="UP001249020"/>
    </source>
</evidence>
<accession>A0AAW8R1X3</accession>
<dbReference type="PRINTS" id="PR01790">
    <property type="entry name" value="SMP30FAMILY"/>
</dbReference>
<comment type="similarity">
    <text evidence="1">Belongs to the SMP-30/CGR1 family.</text>
</comment>
<feature type="binding site" evidence="3">
    <location>
        <position position="222"/>
    </location>
    <ligand>
        <name>a divalent metal cation</name>
        <dbReference type="ChEBI" id="CHEBI:60240"/>
    </ligand>
</feature>
<reference evidence="5 6" key="1">
    <citation type="submission" date="2023-09" db="EMBL/GenBank/DDBJ databases">
        <authorList>
            <person name="Rey-Velasco X."/>
        </authorList>
    </citation>
    <scope>NUCLEOTIDE SEQUENCE [LARGE SCALE GENOMIC DNA]</scope>
    <source>
        <strain evidence="5 6">W409</strain>
    </source>
</reference>